<feature type="transmembrane region" description="Helical" evidence="7">
    <location>
        <begin position="168"/>
        <end position="190"/>
    </location>
</feature>
<evidence type="ECO:0000313" key="9">
    <source>
        <dbReference type="EMBL" id="TDV46096.1"/>
    </source>
</evidence>
<dbReference type="CDD" id="cd06261">
    <property type="entry name" value="TM_PBP2"/>
    <property type="match status" value="1"/>
</dbReference>
<evidence type="ECO:0000256" key="7">
    <source>
        <dbReference type="RuleBase" id="RU363032"/>
    </source>
</evidence>
<feature type="transmembrane region" description="Helical" evidence="7">
    <location>
        <begin position="16"/>
        <end position="40"/>
    </location>
</feature>
<evidence type="ECO:0000256" key="1">
    <source>
        <dbReference type="ARBA" id="ARBA00004651"/>
    </source>
</evidence>
<reference evidence="9 10" key="1">
    <citation type="submission" date="2019-03" db="EMBL/GenBank/DDBJ databases">
        <title>Genomic Encyclopedia of Archaeal and Bacterial Type Strains, Phase II (KMG-II): from individual species to whole genera.</title>
        <authorList>
            <person name="Goeker M."/>
        </authorList>
    </citation>
    <scope>NUCLEOTIDE SEQUENCE [LARGE SCALE GENOMIC DNA]</scope>
    <source>
        <strain evidence="9 10">DSM 45499</strain>
    </source>
</reference>
<evidence type="ECO:0000259" key="8">
    <source>
        <dbReference type="PROSITE" id="PS50928"/>
    </source>
</evidence>
<feature type="transmembrane region" description="Helical" evidence="7">
    <location>
        <begin position="116"/>
        <end position="136"/>
    </location>
</feature>
<dbReference type="SUPFAM" id="SSF161098">
    <property type="entry name" value="MetI-like"/>
    <property type="match status" value="1"/>
</dbReference>
<feature type="transmembrane region" description="Helical" evidence="7">
    <location>
        <begin position="276"/>
        <end position="298"/>
    </location>
</feature>
<comment type="caution">
    <text evidence="9">The sequence shown here is derived from an EMBL/GenBank/DDBJ whole genome shotgun (WGS) entry which is preliminary data.</text>
</comment>
<sequence length="305" mass="32640">MAGIVRRQRLREALTGYAFVLPAAALFGLMGAYTVGYGLLLSFARWNGFTRDWLWVGVDNYLDILYRDAALAPIVHDAARGTLLVMIGMPVLSVVVGLPIALALNRIRLLRTTLRTVFFLPYVTTGVAVFFAWSYVLAPAGSLNTVLGALGLGSLQQPQGFLGNPSTALPTLVAVMAWSSIPVAILLYLAALQAIDPNVIDAATVDGASNWRVTTSVLWPLLRPTTAAVVLLGLRDALQGFQIFLLMTGGGPGGTTNVLGLQAYKWAFFSDLRPTLGLASALGWVLFVVALLLAAVNLRVLRSRT</sequence>
<dbReference type="GO" id="GO:0005886">
    <property type="term" value="C:plasma membrane"/>
    <property type="evidence" value="ECO:0007669"/>
    <property type="project" value="UniProtKB-SubCell"/>
</dbReference>
<dbReference type="PANTHER" id="PTHR30193:SF41">
    <property type="entry name" value="DIACETYLCHITOBIOSE UPTAKE SYSTEM PERMEASE PROTEIN NGCF"/>
    <property type="match status" value="1"/>
</dbReference>
<accession>A0A4R7VAT0</accession>
<feature type="transmembrane region" description="Helical" evidence="7">
    <location>
        <begin position="243"/>
        <end position="264"/>
    </location>
</feature>
<protein>
    <submittedName>
        <fullName evidence="9">Multiple sugar transport system permease protein/raffinose/stachyose/melibiose transport system permease protein</fullName>
    </submittedName>
</protein>
<feature type="transmembrane region" description="Helical" evidence="7">
    <location>
        <begin position="83"/>
        <end position="104"/>
    </location>
</feature>
<dbReference type="RefSeq" id="WP_133905768.1">
    <property type="nucleotide sequence ID" value="NZ_SOCP01000011.1"/>
</dbReference>
<dbReference type="Proteomes" id="UP000294927">
    <property type="component" value="Unassembled WGS sequence"/>
</dbReference>
<name>A0A4R7VAT0_9PSEU</name>
<keyword evidence="2 7" id="KW-0813">Transport</keyword>
<dbReference type="PANTHER" id="PTHR30193">
    <property type="entry name" value="ABC TRANSPORTER PERMEASE PROTEIN"/>
    <property type="match status" value="1"/>
</dbReference>
<dbReference type="GO" id="GO:0055085">
    <property type="term" value="P:transmembrane transport"/>
    <property type="evidence" value="ECO:0007669"/>
    <property type="project" value="InterPro"/>
</dbReference>
<keyword evidence="9" id="KW-0762">Sugar transport</keyword>
<evidence type="ECO:0000256" key="5">
    <source>
        <dbReference type="ARBA" id="ARBA00022989"/>
    </source>
</evidence>
<organism evidence="9 10">
    <name type="scientific">Actinophytocola oryzae</name>
    <dbReference type="NCBI Taxonomy" id="502181"/>
    <lineage>
        <taxon>Bacteria</taxon>
        <taxon>Bacillati</taxon>
        <taxon>Actinomycetota</taxon>
        <taxon>Actinomycetes</taxon>
        <taxon>Pseudonocardiales</taxon>
        <taxon>Pseudonocardiaceae</taxon>
    </lineage>
</organism>
<dbReference type="InterPro" id="IPR000515">
    <property type="entry name" value="MetI-like"/>
</dbReference>
<keyword evidence="6 7" id="KW-0472">Membrane</keyword>
<dbReference type="EMBL" id="SOCP01000011">
    <property type="protein sequence ID" value="TDV46096.1"/>
    <property type="molecule type" value="Genomic_DNA"/>
</dbReference>
<evidence type="ECO:0000313" key="10">
    <source>
        <dbReference type="Proteomes" id="UP000294927"/>
    </source>
</evidence>
<keyword evidence="4 7" id="KW-0812">Transmembrane</keyword>
<keyword evidence="5 7" id="KW-1133">Transmembrane helix</keyword>
<dbReference type="InterPro" id="IPR035906">
    <property type="entry name" value="MetI-like_sf"/>
</dbReference>
<feature type="domain" description="ABC transmembrane type-1" evidence="8">
    <location>
        <begin position="79"/>
        <end position="297"/>
    </location>
</feature>
<keyword evidence="3" id="KW-1003">Cell membrane</keyword>
<comment type="similarity">
    <text evidence="7">Belongs to the binding-protein-dependent transport system permease family.</text>
</comment>
<keyword evidence="10" id="KW-1185">Reference proteome</keyword>
<dbReference type="Pfam" id="PF00528">
    <property type="entry name" value="BPD_transp_1"/>
    <property type="match status" value="1"/>
</dbReference>
<proteinExistence type="inferred from homology"/>
<evidence type="ECO:0000256" key="2">
    <source>
        <dbReference type="ARBA" id="ARBA00022448"/>
    </source>
</evidence>
<dbReference type="AlphaFoldDB" id="A0A4R7VAT0"/>
<evidence type="ECO:0000256" key="4">
    <source>
        <dbReference type="ARBA" id="ARBA00022692"/>
    </source>
</evidence>
<comment type="subcellular location">
    <subcellularLocation>
        <location evidence="1 7">Cell membrane</location>
        <topology evidence="1 7">Multi-pass membrane protein</topology>
    </subcellularLocation>
</comment>
<gene>
    <name evidence="9" type="ORF">CLV71_11154</name>
</gene>
<dbReference type="Gene3D" id="1.10.3720.10">
    <property type="entry name" value="MetI-like"/>
    <property type="match status" value="1"/>
</dbReference>
<evidence type="ECO:0000256" key="6">
    <source>
        <dbReference type="ARBA" id="ARBA00023136"/>
    </source>
</evidence>
<evidence type="ECO:0000256" key="3">
    <source>
        <dbReference type="ARBA" id="ARBA00022475"/>
    </source>
</evidence>
<dbReference type="InterPro" id="IPR051393">
    <property type="entry name" value="ABC_transporter_permease"/>
</dbReference>
<dbReference type="OrthoDB" id="9804439at2"/>
<dbReference type="PROSITE" id="PS50928">
    <property type="entry name" value="ABC_TM1"/>
    <property type="match status" value="1"/>
</dbReference>